<dbReference type="InterPro" id="IPR002500">
    <property type="entry name" value="PAPS_reduct_dom"/>
</dbReference>
<sequence length="650" mass="73599">MARRPPTQNNKDNYRVKGRGEQKGLKAGKNNDAKNNSNSGSNKQIGSSNQYSDNNKQSGGSNQNSSKQNTNNKQSGNNRNSSQNKSRNQSQNQSQKSQSQSQNRYRDGYSAKDLGKLSETKKDFKKSGSNRVHYDNDFIYWCRECNVPLIGEKCGTCSSVNAPADKITLSQPADVRFAQGYDYELIEKHLMKLFSCNPLTGRVLLLNKIPGDDQTMEIIADGRVVGILRFDLKILDFVFEPTLEGSKLFFNEPYSFASAGRVVKIGKVKTHLNGKNVTYDLIEDFPAGIKKGEPVLIASGNSAGSESTGYNLTGYGISHADSEDFYRVKKENDSVAIVMSTKSDEEIKAAQILKVKNITNEEPARFLLSDKKPTMDEIVAANKDYIKALGKDAMNTIKGAVNLKDNKEKPVFVSFSGGKDSLVVLDLAASALVHHPFTAVFLNTGIDYPETIEFARKYCESRNIPFKEMSAGEDFWKTLKVEDHPTKDSRWCCKVCKLNSSNRLADGKPHLSLDGKRRQESFMRSKIPTMDANPNVEGQLNIFPIRDWRAIEVWLYIHWRKLPYNPLYDNGMERIGCWMCPAAFQAEYERMREIHPELANRWETYLESWAKKENVSDEYIRHGFWRWEQLPPKMIKLADELGIELRELSD</sequence>
<organism evidence="3 4">
    <name type="scientific">Methanimicrococcus hongohii</name>
    <dbReference type="NCBI Taxonomy" id="3028295"/>
    <lineage>
        <taxon>Archaea</taxon>
        <taxon>Methanobacteriati</taxon>
        <taxon>Methanobacteriota</taxon>
        <taxon>Stenosarchaea group</taxon>
        <taxon>Methanomicrobia</taxon>
        <taxon>Methanosarcinales</taxon>
        <taxon>Methanosarcinaceae</taxon>
        <taxon>Methanimicrococcus</taxon>
    </lineage>
</organism>
<dbReference type="KEGG" id="mehf:MmiHf6_04560"/>
<dbReference type="Pfam" id="PF01507">
    <property type="entry name" value="PAPS_reduct"/>
    <property type="match status" value="1"/>
</dbReference>
<feature type="compositionally biased region" description="Low complexity" evidence="1">
    <location>
        <begin position="54"/>
        <end position="103"/>
    </location>
</feature>
<feature type="domain" description="Phosphoadenosine phosphosulphate reductase" evidence="2">
    <location>
        <begin position="411"/>
        <end position="582"/>
    </location>
</feature>
<dbReference type="PROSITE" id="PS50890">
    <property type="entry name" value="PUA"/>
    <property type="match status" value="1"/>
</dbReference>
<feature type="region of interest" description="Disordered" evidence="1">
    <location>
        <begin position="1"/>
        <end position="114"/>
    </location>
</feature>
<dbReference type="InterPro" id="IPR050128">
    <property type="entry name" value="Sulfate_adenylyltrnsfr_sub2"/>
</dbReference>
<feature type="compositionally biased region" description="Basic and acidic residues" evidence="1">
    <location>
        <begin position="12"/>
        <end position="32"/>
    </location>
</feature>
<dbReference type="EC" id="1.8.4.8" evidence="3"/>
<feature type="compositionally biased region" description="Polar residues" evidence="1">
    <location>
        <begin position="1"/>
        <end position="11"/>
    </location>
</feature>
<dbReference type="Proteomes" id="UP001302978">
    <property type="component" value="Chromosome"/>
</dbReference>
<gene>
    <name evidence="3" type="primary">cysH_1</name>
    <name evidence="3" type="ORF">MmiHf6_04560</name>
</gene>
<dbReference type="RefSeq" id="WP_316558162.1">
    <property type="nucleotide sequence ID" value="NZ_CP131059.1"/>
</dbReference>
<dbReference type="EMBL" id="CP131059">
    <property type="protein sequence ID" value="WNY23152.1"/>
    <property type="molecule type" value="Genomic_DNA"/>
</dbReference>
<evidence type="ECO:0000259" key="2">
    <source>
        <dbReference type="Pfam" id="PF01507"/>
    </source>
</evidence>
<evidence type="ECO:0000256" key="1">
    <source>
        <dbReference type="SAM" id="MobiDB-lite"/>
    </source>
</evidence>
<feature type="compositionally biased region" description="Basic and acidic residues" evidence="1">
    <location>
        <begin position="104"/>
        <end position="114"/>
    </location>
</feature>
<name>A0AA96ZTW7_9EURY</name>
<dbReference type="AlphaFoldDB" id="A0AA96ZTW7"/>
<evidence type="ECO:0000313" key="3">
    <source>
        <dbReference type="EMBL" id="WNY23152.1"/>
    </source>
</evidence>
<keyword evidence="3" id="KW-0560">Oxidoreductase</keyword>
<protein>
    <submittedName>
        <fullName evidence="3">Phosphoadenosine phosphosulfate reductase</fullName>
        <ecNumber evidence="3">1.8.4.8</ecNumber>
    </submittedName>
</protein>
<accession>A0AA96ZTW7</accession>
<reference evidence="3 4" key="1">
    <citation type="submission" date="2023-07" db="EMBL/GenBank/DDBJ databases">
        <title>Closed genoem sequence of Methanomicrococcus sp. Hf6.</title>
        <authorList>
            <person name="Poehlein A."/>
            <person name="Protasov E."/>
            <person name="Platt K."/>
            <person name="Reeh H."/>
            <person name="Daniel R."/>
            <person name="Brune A."/>
        </authorList>
    </citation>
    <scope>NUCLEOTIDE SEQUENCE [LARGE SCALE GENOMIC DNA]</scope>
    <source>
        <strain evidence="3 4">Hf6</strain>
    </source>
</reference>
<dbReference type="PANTHER" id="PTHR43196">
    <property type="entry name" value="SULFATE ADENYLYLTRANSFERASE SUBUNIT 2"/>
    <property type="match status" value="1"/>
</dbReference>
<proteinExistence type="predicted"/>
<dbReference type="Gene3D" id="3.40.50.620">
    <property type="entry name" value="HUPs"/>
    <property type="match status" value="1"/>
</dbReference>
<dbReference type="InterPro" id="IPR014729">
    <property type="entry name" value="Rossmann-like_a/b/a_fold"/>
</dbReference>
<dbReference type="GeneID" id="85194946"/>
<dbReference type="GO" id="GO:0004604">
    <property type="term" value="F:phosphoadenylyl-sulfate reductase (thioredoxin) activity"/>
    <property type="evidence" value="ECO:0007669"/>
    <property type="project" value="UniProtKB-EC"/>
</dbReference>
<keyword evidence="4" id="KW-1185">Reference proteome</keyword>
<dbReference type="SUPFAM" id="SSF52402">
    <property type="entry name" value="Adenine nucleotide alpha hydrolases-like"/>
    <property type="match status" value="1"/>
</dbReference>
<dbReference type="CDD" id="cd23947">
    <property type="entry name" value="PAPS_reductase-like_YbdN"/>
    <property type="match status" value="1"/>
</dbReference>
<evidence type="ECO:0000313" key="4">
    <source>
        <dbReference type="Proteomes" id="UP001302978"/>
    </source>
</evidence>
<dbReference type="PANTHER" id="PTHR43196:SF2">
    <property type="entry name" value="PHOSPHOADENOSINE PHOSPHOSULFATE REDUCTASE"/>
    <property type="match status" value="1"/>
</dbReference>
<feature type="compositionally biased region" description="Polar residues" evidence="1">
    <location>
        <begin position="33"/>
        <end position="53"/>
    </location>
</feature>